<dbReference type="PANTHER" id="PTHR16092:SF14">
    <property type="entry name" value="EXOCYST COMPLEX COMPONENT 1 ISOFORM X1"/>
    <property type="match status" value="1"/>
</dbReference>
<feature type="compositionally biased region" description="Low complexity" evidence="1">
    <location>
        <begin position="75"/>
        <end position="91"/>
    </location>
</feature>
<dbReference type="GO" id="GO:0000145">
    <property type="term" value="C:exocyst"/>
    <property type="evidence" value="ECO:0007669"/>
    <property type="project" value="InterPro"/>
</dbReference>
<dbReference type="SMART" id="SM01313">
    <property type="entry name" value="Sec3-PIP2_bind"/>
    <property type="match status" value="1"/>
</dbReference>
<feature type="region of interest" description="Disordered" evidence="1">
    <location>
        <begin position="267"/>
        <end position="391"/>
    </location>
</feature>
<dbReference type="OrthoDB" id="27109at2759"/>
<feature type="compositionally biased region" description="Polar residues" evidence="1">
    <location>
        <begin position="267"/>
        <end position="315"/>
    </location>
</feature>
<feature type="compositionally biased region" description="Low complexity" evidence="1">
    <location>
        <begin position="15"/>
        <end position="27"/>
    </location>
</feature>
<dbReference type="InterPro" id="IPR019160">
    <property type="entry name" value="Sec3_CC"/>
</dbReference>
<dbReference type="CDD" id="cd13315">
    <property type="entry name" value="PH_Sec3"/>
    <property type="match status" value="1"/>
</dbReference>
<evidence type="ECO:0000259" key="2">
    <source>
        <dbReference type="SMART" id="SM01313"/>
    </source>
</evidence>
<dbReference type="GO" id="GO:0005546">
    <property type="term" value="F:phosphatidylinositol-4,5-bisphosphate binding"/>
    <property type="evidence" value="ECO:0007669"/>
    <property type="project" value="TreeGrafter"/>
</dbReference>
<reference evidence="4" key="1">
    <citation type="submission" date="2016-05" db="EMBL/GenBank/DDBJ databases">
        <title>Comparative genomics of biotechnologically important yeasts.</title>
        <authorList>
            <consortium name="DOE Joint Genome Institute"/>
            <person name="Riley R."/>
            <person name="Haridas S."/>
            <person name="Wolfe K.H."/>
            <person name="Lopes M.R."/>
            <person name="Hittinger C.T."/>
            <person name="Goker M."/>
            <person name="Salamov A."/>
            <person name="Wisecaver J."/>
            <person name="Long T.M."/>
            <person name="Aerts A.L."/>
            <person name="Barry K."/>
            <person name="Choi C."/>
            <person name="Clum A."/>
            <person name="Coughlan A.Y."/>
            <person name="Deshpande S."/>
            <person name="Douglass A.P."/>
            <person name="Hanson S.J."/>
            <person name="Klenk H.-P."/>
            <person name="Labutti K."/>
            <person name="Lapidus A."/>
            <person name="Lindquist E."/>
            <person name="Lipzen A."/>
            <person name="Meier-Kolthoff J.P."/>
            <person name="Ohm R.A."/>
            <person name="Otillar R.P."/>
            <person name="Pangilinan J."/>
            <person name="Peng Y."/>
            <person name="Rokas A."/>
            <person name="Rosa C.A."/>
            <person name="Scheuner C."/>
            <person name="Sibirny A.A."/>
            <person name="Slot J.C."/>
            <person name="Stielow J.B."/>
            <person name="Sun H."/>
            <person name="Kurtzman C.P."/>
            <person name="Blackwell M."/>
            <person name="Grigoriev I.V."/>
            <person name="Jeffries T.W."/>
        </authorList>
    </citation>
    <scope>NUCLEOTIDE SEQUENCE [LARGE SCALE GENOMIC DNA]</scope>
    <source>
        <strain evidence="4">NRRL Y-2460</strain>
    </source>
</reference>
<evidence type="ECO:0000313" key="4">
    <source>
        <dbReference type="Proteomes" id="UP000094236"/>
    </source>
</evidence>
<dbReference type="GO" id="GO:0006893">
    <property type="term" value="P:Golgi to plasma membrane transport"/>
    <property type="evidence" value="ECO:0007669"/>
    <property type="project" value="TreeGrafter"/>
</dbReference>
<dbReference type="Proteomes" id="UP000094236">
    <property type="component" value="Unassembled WGS sequence"/>
</dbReference>
<organism evidence="3 4">
    <name type="scientific">Pachysolen tannophilus NRRL Y-2460</name>
    <dbReference type="NCBI Taxonomy" id="669874"/>
    <lineage>
        <taxon>Eukaryota</taxon>
        <taxon>Fungi</taxon>
        <taxon>Dikarya</taxon>
        <taxon>Ascomycota</taxon>
        <taxon>Saccharomycotina</taxon>
        <taxon>Pichiomycetes</taxon>
        <taxon>Pachysolenaceae</taxon>
        <taxon>Pachysolen</taxon>
    </lineage>
</organism>
<keyword evidence="4" id="KW-1185">Reference proteome</keyword>
<feature type="non-terminal residue" evidence="3">
    <location>
        <position position="751"/>
    </location>
</feature>
<gene>
    <name evidence="3" type="ORF">PACTADRAFT_49500</name>
</gene>
<dbReference type="STRING" id="669874.A0A1E4TWH8"/>
<feature type="region of interest" description="Disordered" evidence="1">
    <location>
        <begin position="589"/>
        <end position="628"/>
    </location>
</feature>
<feature type="region of interest" description="Disordered" evidence="1">
    <location>
        <begin position="469"/>
        <end position="494"/>
    </location>
</feature>
<dbReference type="Gene3D" id="2.30.29.90">
    <property type="match status" value="1"/>
</dbReference>
<sequence>MVTSPTKVIKKFGHSRSPSSSSNNANSMAGEKVAPHNKSKSTTSNSSETRRTNGGNGNGNQAYGGKSGFVPPLPSSSSLNNSNNNNNSNSPGAHRRMSSMELAKQYDVDRKNIIKSCFSKVDHDGALHESYITHVRIIEDAHYPSSRPPVSSSPSNKKQRILMIAVKKSGRVRLHKGREGKDGAVQIGRTWDLDELTKMEKDEQVPTGFMMHLGKQYYWETNDPKEVVVFNRSIVDTYMKYTHGKCPELVNWDPRVLGISSAIAETSSKRSVPGSSVNKVHTNTSATPTPTVIATETSSSIPLSSRTATSTNSELSIPKTRTKSQDTASQRIPQSANDSYKSVESRQAPLRQQMPPTPMYPQTNNSFSSSEKIPAVKPIPFPGSTTQSVEQQPYGYNSANQEQTMPYQSSKTKKQLSNDRVAKVPQSNVSLNNGAAISNTSVERLVSSKSPVEDVNFLSFSRKSYQEVEEETVRGDNDFNGSFRNHDRQRAEDQEEDVTALDDLYDDYTEQTPDVEEVLAPVTNYTNSGAANASHNAYQQKERKQELTTDTFPSSIEEKLAHNLDELDFNELPESTGFKVQVAVNRSNQNQFPATNQPTRDRWNQSQAKSREEQIPQKELKKSNYAKDKNFNQKAQVSKKQAQNPNQELGESLADRFIDQLFQEINWKDSDDVTTIEQKLLKELNKINNEKCEELISISNNNSILEQSLDNCLKECDRLDPIFAFYNVELTSFQDEVNQISGETEAIGLIN</sequence>
<dbReference type="GO" id="GO:0005886">
    <property type="term" value="C:plasma membrane"/>
    <property type="evidence" value="ECO:0007669"/>
    <property type="project" value="TreeGrafter"/>
</dbReference>
<feature type="region of interest" description="Disordered" evidence="1">
    <location>
        <begin position="528"/>
        <end position="548"/>
    </location>
</feature>
<dbReference type="AlphaFoldDB" id="A0A1E4TWH8"/>
<dbReference type="Pfam" id="PF15277">
    <property type="entry name" value="Sec3-PIP2_bind"/>
    <property type="match status" value="1"/>
</dbReference>
<feature type="compositionally biased region" description="Polar residues" evidence="1">
    <location>
        <begin position="589"/>
        <end position="598"/>
    </location>
</feature>
<dbReference type="GO" id="GO:0006887">
    <property type="term" value="P:exocytosis"/>
    <property type="evidence" value="ECO:0007669"/>
    <property type="project" value="InterPro"/>
</dbReference>
<proteinExistence type="predicted"/>
<accession>A0A1E4TWH8</accession>
<dbReference type="PANTHER" id="PTHR16092">
    <property type="entry name" value="SEC3/SYNTAXIN-RELATED"/>
    <property type="match status" value="1"/>
</dbReference>
<dbReference type="InterPro" id="IPR028258">
    <property type="entry name" value="Sec3-PIP2_bind"/>
</dbReference>
<feature type="compositionally biased region" description="Polar residues" evidence="1">
    <location>
        <begin position="528"/>
        <end position="539"/>
    </location>
</feature>
<feature type="region of interest" description="Disordered" evidence="1">
    <location>
        <begin position="1"/>
        <end position="97"/>
    </location>
</feature>
<name>A0A1E4TWH8_PACTA</name>
<feature type="compositionally biased region" description="Polar residues" evidence="1">
    <location>
        <begin position="325"/>
        <end position="342"/>
    </location>
</feature>
<dbReference type="Pfam" id="PF09763">
    <property type="entry name" value="Sec3_CC"/>
    <property type="match status" value="1"/>
</dbReference>
<feature type="domain" description="Exocyst complex component Sec3 PIP2-binding N-terminal" evidence="2">
    <location>
        <begin position="155"/>
        <end position="241"/>
    </location>
</feature>
<dbReference type="EMBL" id="KV454013">
    <property type="protein sequence ID" value="ODV96087.1"/>
    <property type="molecule type" value="Genomic_DNA"/>
</dbReference>
<evidence type="ECO:0000256" key="1">
    <source>
        <dbReference type="SAM" id="MobiDB-lite"/>
    </source>
</evidence>
<feature type="compositionally biased region" description="Basic and acidic residues" evidence="1">
    <location>
        <begin position="599"/>
        <end position="628"/>
    </location>
</feature>
<protein>
    <recommendedName>
        <fullName evidence="2">Exocyst complex component Sec3 PIP2-binding N-terminal domain-containing protein</fullName>
    </recommendedName>
</protein>
<evidence type="ECO:0000313" key="3">
    <source>
        <dbReference type="EMBL" id="ODV96087.1"/>
    </source>
</evidence>